<protein>
    <submittedName>
        <fullName evidence="1">Uncharacterized protein (DUF1810 family)</fullName>
    </submittedName>
</protein>
<proteinExistence type="predicted"/>
<dbReference type="Proteomes" id="UP000758168">
    <property type="component" value="Unassembled WGS sequence"/>
</dbReference>
<dbReference type="Pfam" id="PF08837">
    <property type="entry name" value="DUF1810"/>
    <property type="match status" value="1"/>
</dbReference>
<dbReference type="Gene3D" id="1.25.40.380">
    <property type="entry name" value="Protein of unknown function DUF1810"/>
    <property type="match status" value="1"/>
</dbReference>
<accession>A0ABS4ZEK1</accession>
<sequence length="142" mass="15371">MTQDGLERFVRAQDEGGTYATALTELRSGRKVSHWMWFVFPQLAGLGRSSTARFFALGSLAEAEDYLAHPVLGPRLREAAGVVAARPGVPAEDLLGPVDALKLRSSMTLFARAAPDEPVFRAVLDRCYGGRPDPATEQLLDG</sequence>
<evidence type="ECO:0000313" key="1">
    <source>
        <dbReference type="EMBL" id="MBP2418648.1"/>
    </source>
</evidence>
<comment type="caution">
    <text evidence="1">The sequence shown here is derived from an EMBL/GenBank/DDBJ whole genome shotgun (WGS) entry which is preliminary data.</text>
</comment>
<evidence type="ECO:0000313" key="2">
    <source>
        <dbReference type="Proteomes" id="UP000758168"/>
    </source>
</evidence>
<name>A0ABS4ZEK1_9ACTN</name>
<dbReference type="SUPFAM" id="SSF140736">
    <property type="entry name" value="Rv1873-like"/>
    <property type="match status" value="1"/>
</dbReference>
<dbReference type="PIRSF" id="PIRSF008546">
    <property type="entry name" value="UCP008546"/>
    <property type="match status" value="1"/>
</dbReference>
<reference evidence="1 2" key="1">
    <citation type="submission" date="2021-03" db="EMBL/GenBank/DDBJ databases">
        <title>Sequencing the genomes of 1000 actinobacteria strains.</title>
        <authorList>
            <person name="Klenk H.-P."/>
        </authorList>
    </citation>
    <scope>NUCLEOTIDE SEQUENCE [LARGE SCALE GENOMIC DNA]</scope>
    <source>
        <strain evidence="1 2">DSM 12936</strain>
    </source>
</reference>
<dbReference type="EMBL" id="JAGIOB010000001">
    <property type="protein sequence ID" value="MBP2418648.1"/>
    <property type="molecule type" value="Genomic_DNA"/>
</dbReference>
<dbReference type="RefSeq" id="WP_210058284.1">
    <property type="nucleotide sequence ID" value="NZ_BAAAMH010000001.1"/>
</dbReference>
<dbReference type="InterPro" id="IPR014937">
    <property type="entry name" value="DUF1810"/>
</dbReference>
<organism evidence="1 2">
    <name type="scientific">Microlunatus capsulatus</name>
    <dbReference type="NCBI Taxonomy" id="99117"/>
    <lineage>
        <taxon>Bacteria</taxon>
        <taxon>Bacillati</taxon>
        <taxon>Actinomycetota</taxon>
        <taxon>Actinomycetes</taxon>
        <taxon>Propionibacteriales</taxon>
        <taxon>Propionibacteriaceae</taxon>
        <taxon>Microlunatus</taxon>
    </lineage>
</organism>
<keyword evidence="2" id="KW-1185">Reference proteome</keyword>
<gene>
    <name evidence="1" type="ORF">JOF54_003570</name>
</gene>
<dbReference type="InterPro" id="IPR036287">
    <property type="entry name" value="Rv1873-like_sf"/>
</dbReference>